<dbReference type="GO" id="GO:0008168">
    <property type="term" value="F:methyltransferase activity"/>
    <property type="evidence" value="ECO:0007669"/>
    <property type="project" value="UniProtKB-KW"/>
</dbReference>
<name>A0ABT0L7Z5_9GAMM</name>
<dbReference type="GO" id="GO:0032259">
    <property type="term" value="P:methylation"/>
    <property type="evidence" value="ECO:0007669"/>
    <property type="project" value="UniProtKB-KW"/>
</dbReference>
<reference evidence="4 5" key="1">
    <citation type="submission" date="2022-01" db="EMBL/GenBank/DDBJ databases">
        <title>Whole genome-based taxonomy of the Shewanellaceae.</title>
        <authorList>
            <person name="Martin-Rodriguez A.J."/>
        </authorList>
    </citation>
    <scope>NUCLEOTIDE SEQUENCE [LARGE SCALE GENOMIC DNA]</scope>
    <source>
        <strain evidence="4 5">DSM 17177</strain>
    </source>
</reference>
<accession>A0ABT0L7Z5</accession>
<evidence type="ECO:0000256" key="1">
    <source>
        <dbReference type="ARBA" id="ARBA00022603"/>
    </source>
</evidence>
<dbReference type="Gene3D" id="3.40.50.150">
    <property type="entry name" value="Vaccinia Virus protein VP39"/>
    <property type="match status" value="1"/>
</dbReference>
<dbReference type="InterPro" id="IPR050602">
    <property type="entry name" value="Malonyl-ACP_OMT"/>
</dbReference>
<dbReference type="InterPro" id="IPR029063">
    <property type="entry name" value="SAM-dependent_MTases_sf"/>
</dbReference>
<sequence length="283" mass="31315">MTAILNKFSTSLNKHIIAKLNGQTLAAGMTESDVAQLIAKDFSAAAMGYHEHNILQKRTAIMLCQTLSPTGTLLDIGAGPGTDFSVFSKVKQVVTLDIASGMLAKLKENFPQYQAITGDAQCLPLQNNSINAIYSNLALQWCPRFKQAMSEAARVLMPSGTLDMSVVTENSLPELEHLGFKVNRFQAFDDLVAHFDAREWQIKEAKLVPVTVYFEDLKSLLYSIKGVGASVLIDKPLRPVLQLRGRQDWLSLNKKANSLKQARGIPLTYYIAIIRAKRKYSLV</sequence>
<keyword evidence="5" id="KW-1185">Reference proteome</keyword>
<gene>
    <name evidence="4" type="ORF">L2764_03805</name>
</gene>
<protein>
    <submittedName>
        <fullName evidence="4">Methyltransferase domain-containing protein</fullName>
    </submittedName>
</protein>
<dbReference type="Pfam" id="PF08241">
    <property type="entry name" value="Methyltransf_11"/>
    <property type="match status" value="1"/>
</dbReference>
<dbReference type="PANTHER" id="PTHR13090">
    <property type="entry name" value="ARGININE-HYDROXYLASE NDUFAF5, MITOCHONDRIAL"/>
    <property type="match status" value="1"/>
</dbReference>
<evidence type="ECO:0000313" key="5">
    <source>
        <dbReference type="Proteomes" id="UP001203423"/>
    </source>
</evidence>
<dbReference type="RefSeq" id="WP_248938916.1">
    <property type="nucleotide sequence ID" value="NZ_JAKIKS010000009.1"/>
</dbReference>
<evidence type="ECO:0000313" key="4">
    <source>
        <dbReference type="EMBL" id="MCL1123630.1"/>
    </source>
</evidence>
<dbReference type="Proteomes" id="UP001203423">
    <property type="component" value="Unassembled WGS sequence"/>
</dbReference>
<dbReference type="PANTHER" id="PTHR13090:SF1">
    <property type="entry name" value="ARGININE-HYDROXYLASE NDUFAF5, MITOCHONDRIAL"/>
    <property type="match status" value="1"/>
</dbReference>
<dbReference type="SUPFAM" id="SSF53335">
    <property type="entry name" value="S-adenosyl-L-methionine-dependent methyltransferases"/>
    <property type="match status" value="1"/>
</dbReference>
<dbReference type="CDD" id="cd02440">
    <property type="entry name" value="AdoMet_MTases"/>
    <property type="match status" value="1"/>
</dbReference>
<dbReference type="EMBL" id="JAKIKS010000009">
    <property type="protein sequence ID" value="MCL1123630.1"/>
    <property type="molecule type" value="Genomic_DNA"/>
</dbReference>
<organism evidence="4 5">
    <name type="scientific">Shewanella surugensis</name>
    <dbReference type="NCBI Taxonomy" id="212020"/>
    <lineage>
        <taxon>Bacteria</taxon>
        <taxon>Pseudomonadati</taxon>
        <taxon>Pseudomonadota</taxon>
        <taxon>Gammaproteobacteria</taxon>
        <taxon>Alteromonadales</taxon>
        <taxon>Shewanellaceae</taxon>
        <taxon>Shewanella</taxon>
    </lineage>
</organism>
<evidence type="ECO:0000259" key="3">
    <source>
        <dbReference type="Pfam" id="PF08241"/>
    </source>
</evidence>
<keyword evidence="1 4" id="KW-0489">Methyltransferase</keyword>
<comment type="caution">
    <text evidence="4">The sequence shown here is derived from an EMBL/GenBank/DDBJ whole genome shotgun (WGS) entry which is preliminary data.</text>
</comment>
<keyword evidence="2" id="KW-0808">Transferase</keyword>
<proteinExistence type="predicted"/>
<dbReference type="InterPro" id="IPR013216">
    <property type="entry name" value="Methyltransf_11"/>
</dbReference>
<evidence type="ECO:0000256" key="2">
    <source>
        <dbReference type="ARBA" id="ARBA00022679"/>
    </source>
</evidence>
<feature type="domain" description="Methyltransferase type 11" evidence="3">
    <location>
        <begin position="74"/>
        <end position="162"/>
    </location>
</feature>